<evidence type="ECO:0000313" key="1">
    <source>
        <dbReference type="EMBL" id="KKL14138.1"/>
    </source>
</evidence>
<protein>
    <recommendedName>
        <fullName evidence="2">Polymerase nucleotidyl transferase domain-containing protein</fullName>
    </recommendedName>
</protein>
<dbReference type="InterPro" id="IPR043519">
    <property type="entry name" value="NT_sf"/>
</dbReference>
<dbReference type="EMBL" id="LAZR01040579">
    <property type="protein sequence ID" value="KKL14138.1"/>
    <property type="molecule type" value="Genomic_DNA"/>
</dbReference>
<organism evidence="1">
    <name type="scientific">marine sediment metagenome</name>
    <dbReference type="NCBI Taxonomy" id="412755"/>
    <lineage>
        <taxon>unclassified sequences</taxon>
        <taxon>metagenomes</taxon>
        <taxon>ecological metagenomes</taxon>
    </lineage>
</organism>
<proteinExistence type="predicted"/>
<gene>
    <name evidence="1" type="ORF">LCGC14_2518750</name>
</gene>
<accession>A0A0F9DQC0</accession>
<evidence type="ECO:0008006" key="2">
    <source>
        <dbReference type="Google" id="ProtNLM"/>
    </source>
</evidence>
<dbReference type="Gene3D" id="3.30.460.40">
    <property type="match status" value="1"/>
</dbReference>
<name>A0A0F9DQC0_9ZZZZ</name>
<sequence length="54" mass="6193">LKDLEINYMLTGSYAVSFYGKPRTTHDIDLKVEIAYGDANRIFESFITKSSFLI</sequence>
<dbReference type="SUPFAM" id="SSF81301">
    <property type="entry name" value="Nucleotidyltransferase"/>
    <property type="match status" value="1"/>
</dbReference>
<reference evidence="1" key="1">
    <citation type="journal article" date="2015" name="Nature">
        <title>Complex archaea that bridge the gap between prokaryotes and eukaryotes.</title>
        <authorList>
            <person name="Spang A."/>
            <person name="Saw J.H."/>
            <person name="Jorgensen S.L."/>
            <person name="Zaremba-Niedzwiedzka K."/>
            <person name="Martijn J."/>
            <person name="Lind A.E."/>
            <person name="van Eijk R."/>
            <person name="Schleper C."/>
            <person name="Guy L."/>
            <person name="Ettema T.J."/>
        </authorList>
    </citation>
    <scope>NUCLEOTIDE SEQUENCE</scope>
</reference>
<comment type="caution">
    <text evidence="1">The sequence shown here is derived from an EMBL/GenBank/DDBJ whole genome shotgun (WGS) entry which is preliminary data.</text>
</comment>
<dbReference type="AlphaFoldDB" id="A0A0F9DQC0"/>
<feature type="non-terminal residue" evidence="1">
    <location>
        <position position="1"/>
    </location>
</feature>